<dbReference type="Pfam" id="PF00881">
    <property type="entry name" value="Nitroreductase"/>
    <property type="match status" value="1"/>
</dbReference>
<evidence type="ECO:0000256" key="2">
    <source>
        <dbReference type="ARBA" id="ARBA00022643"/>
    </source>
</evidence>
<keyword evidence="1" id="KW-0285">Flavoprotein</keyword>
<dbReference type="EMBL" id="LQBQ01000034">
    <property type="protein sequence ID" value="KUJ76995.1"/>
    <property type="molecule type" value="Genomic_DNA"/>
</dbReference>
<dbReference type="PANTHER" id="PTHR23026:SF90">
    <property type="entry name" value="IODOTYROSINE DEIODINASE 1"/>
    <property type="match status" value="1"/>
</dbReference>
<dbReference type="CDD" id="cd02136">
    <property type="entry name" value="PnbA_NfnB-like"/>
    <property type="match status" value="1"/>
</dbReference>
<reference evidence="5 6" key="1">
    <citation type="submission" date="2015-12" db="EMBL/GenBank/DDBJ databases">
        <authorList>
            <person name="Shamseldin A."/>
            <person name="Moawad H."/>
            <person name="Abd El-Rahim W.M."/>
            <person name="Sadowsky M.J."/>
        </authorList>
    </citation>
    <scope>NUCLEOTIDE SEQUENCE [LARGE SCALE GENOMIC DNA]</scope>
    <source>
        <strain evidence="5 6">ZGT118</strain>
    </source>
</reference>
<dbReference type="AlphaFoldDB" id="A0A0X3TMJ7"/>
<gene>
    <name evidence="5" type="ORF">AVO45_10960</name>
</gene>
<dbReference type="InterPro" id="IPR000415">
    <property type="entry name" value="Nitroreductase-like"/>
</dbReference>
<keyword evidence="2" id="KW-0288">FMN</keyword>
<dbReference type="GO" id="GO:0016491">
    <property type="term" value="F:oxidoreductase activity"/>
    <property type="evidence" value="ECO:0007669"/>
    <property type="project" value="UniProtKB-KW"/>
</dbReference>
<keyword evidence="3" id="KW-0560">Oxidoreductase</keyword>
<evidence type="ECO:0000313" key="6">
    <source>
        <dbReference type="Proteomes" id="UP000053791"/>
    </source>
</evidence>
<evidence type="ECO:0000313" key="5">
    <source>
        <dbReference type="EMBL" id="KUJ76995.1"/>
    </source>
</evidence>
<accession>A0A0X3TMJ7</accession>
<comment type="caution">
    <text evidence="5">The sequence shown here is derived from an EMBL/GenBank/DDBJ whole genome shotgun (WGS) entry which is preliminary data.</text>
</comment>
<sequence>MTLTELDDLLTRRHSCRAFRPDPVPKSDIENILTSARRVPSWCNAQPWQVIVTSGTETDRFREALLHEAATGIPAPDLPFPASYSGVYQDRRRACGWALYESVGVEKGDRAASAKQMMENFSLFGAPHCAIISSPRELGPYGAMDCGGFVTAFTLAAQALGVASIPQAAVATYGPFLHRFFDIPDDRLILCAISFGYPDHDHPANAFRTERAGLDEFVEWRG</sequence>
<organism evidence="5 6">
    <name type="scientific">Ruegeria marisrubri</name>
    <dbReference type="NCBI Taxonomy" id="1685379"/>
    <lineage>
        <taxon>Bacteria</taxon>
        <taxon>Pseudomonadati</taxon>
        <taxon>Pseudomonadota</taxon>
        <taxon>Alphaproteobacteria</taxon>
        <taxon>Rhodobacterales</taxon>
        <taxon>Roseobacteraceae</taxon>
        <taxon>Ruegeria</taxon>
    </lineage>
</organism>
<dbReference type="Gene3D" id="3.40.109.10">
    <property type="entry name" value="NADH Oxidase"/>
    <property type="match status" value="1"/>
</dbReference>
<evidence type="ECO:0000256" key="3">
    <source>
        <dbReference type="ARBA" id="ARBA00023002"/>
    </source>
</evidence>
<dbReference type="Proteomes" id="UP000053791">
    <property type="component" value="Unassembled WGS sequence"/>
</dbReference>
<evidence type="ECO:0000256" key="1">
    <source>
        <dbReference type="ARBA" id="ARBA00022630"/>
    </source>
</evidence>
<proteinExistence type="predicted"/>
<evidence type="ECO:0000259" key="4">
    <source>
        <dbReference type="Pfam" id="PF00881"/>
    </source>
</evidence>
<dbReference type="RefSeq" id="WP_068347982.1">
    <property type="nucleotide sequence ID" value="NZ_LQBQ01000034.1"/>
</dbReference>
<protein>
    <submittedName>
        <fullName evidence="5">Nitroreductase</fullName>
    </submittedName>
</protein>
<keyword evidence="6" id="KW-1185">Reference proteome</keyword>
<dbReference type="InterPro" id="IPR050627">
    <property type="entry name" value="Nitroreductase/BluB"/>
</dbReference>
<dbReference type="OrthoDB" id="9802510at2"/>
<dbReference type="PANTHER" id="PTHR23026">
    <property type="entry name" value="NADPH NITROREDUCTASE"/>
    <property type="match status" value="1"/>
</dbReference>
<dbReference type="SUPFAM" id="SSF55469">
    <property type="entry name" value="FMN-dependent nitroreductase-like"/>
    <property type="match status" value="1"/>
</dbReference>
<dbReference type="STRING" id="1685379.AVO45_10960"/>
<dbReference type="InterPro" id="IPR029479">
    <property type="entry name" value="Nitroreductase"/>
</dbReference>
<name>A0A0X3TMJ7_9RHOB</name>
<feature type="domain" description="Nitroreductase" evidence="4">
    <location>
        <begin position="11"/>
        <end position="197"/>
    </location>
</feature>